<gene>
    <name evidence="1" type="ORF">AJO04nite_22720</name>
</gene>
<evidence type="ECO:0000313" key="1">
    <source>
        <dbReference type="EMBL" id="GEK45014.1"/>
    </source>
</evidence>
<evidence type="ECO:0008006" key="3">
    <source>
        <dbReference type="Google" id="ProtNLM"/>
    </source>
</evidence>
<name>A0AAV3WHV8_ACIJO</name>
<organism evidence="1 2">
    <name type="scientific">Acinetobacter johnsonii</name>
    <dbReference type="NCBI Taxonomy" id="40214"/>
    <lineage>
        <taxon>Bacteria</taxon>
        <taxon>Pseudomonadati</taxon>
        <taxon>Pseudomonadota</taxon>
        <taxon>Gammaproteobacteria</taxon>
        <taxon>Moraxellales</taxon>
        <taxon>Moraxellaceae</taxon>
        <taxon>Acinetobacter</taxon>
    </lineage>
</organism>
<evidence type="ECO:0000313" key="2">
    <source>
        <dbReference type="Proteomes" id="UP000321274"/>
    </source>
</evidence>
<dbReference type="AlphaFoldDB" id="A0AAV3WHV8"/>
<dbReference type="EMBL" id="BJUJ01000072">
    <property type="protein sequence ID" value="GEK45014.1"/>
    <property type="molecule type" value="Genomic_DNA"/>
</dbReference>
<sequence length="70" mass="7991">MILICIENKAAYNLALLTNVESIERNEKLQLAVKGVKERFRLTTKMFNTRGIASSSLLKQRGKVLRLLEN</sequence>
<proteinExistence type="predicted"/>
<comment type="caution">
    <text evidence="1">The sequence shown here is derived from an EMBL/GenBank/DDBJ whole genome shotgun (WGS) entry which is preliminary data.</text>
</comment>
<dbReference type="Proteomes" id="UP000321274">
    <property type="component" value="Unassembled WGS sequence"/>
</dbReference>
<protein>
    <recommendedName>
        <fullName evidence="3">Transposase</fullName>
    </recommendedName>
</protein>
<reference evidence="1 2" key="1">
    <citation type="submission" date="2019-07" db="EMBL/GenBank/DDBJ databases">
        <title>Whole genome shotgun sequence of Acinetobacter johnsonii NBRC 102197.</title>
        <authorList>
            <person name="Hosoyama A."/>
            <person name="Uohara A."/>
            <person name="Ohji S."/>
            <person name="Ichikawa N."/>
        </authorList>
    </citation>
    <scope>NUCLEOTIDE SEQUENCE [LARGE SCALE GENOMIC DNA]</scope>
    <source>
        <strain evidence="1 2">NBRC 102197</strain>
    </source>
</reference>
<accession>A0AAV3WHV8</accession>